<dbReference type="Gene3D" id="3.40.50.300">
    <property type="entry name" value="P-loop containing nucleotide triphosphate hydrolases"/>
    <property type="match status" value="1"/>
</dbReference>
<name>A0A918C1Y4_9DEIO</name>
<evidence type="ECO:0000313" key="4">
    <source>
        <dbReference type="Proteomes" id="UP000603865"/>
    </source>
</evidence>
<evidence type="ECO:0000259" key="2">
    <source>
        <dbReference type="Pfam" id="PF01656"/>
    </source>
</evidence>
<keyword evidence="4" id="KW-1185">Reference proteome</keyword>
<evidence type="ECO:0000313" key="3">
    <source>
        <dbReference type="EMBL" id="GGR03013.1"/>
    </source>
</evidence>
<accession>A0A918C1Y4</accession>
<dbReference type="Pfam" id="PF01656">
    <property type="entry name" value="CbiA"/>
    <property type="match status" value="1"/>
</dbReference>
<sequence length="274" mass="29806">MSKQQLGVRALRKELSGILKAVEQSGQPVTVTSRGLPQVAIVPVTQHDLPNSNASKRKRHTTGEEHVQIIATLSLKGGVGKTTIAMHLATVIAEHHALVTVLDADEEVSALRWQQHALADGVRLPFSVIPADRNSFMRQAKDLARAGHIVVIDTPPNNREVLKSAATIADVVLVPVLPTGLDVDRLGTTLDLLRDLEAALDEFNYAVVLNRYDARKGMAKEANQALDNLPRLTTVIRALASYEKAFGHIPSDLVQFREIWNELTGSTVPAEVVP</sequence>
<dbReference type="PANTHER" id="PTHR13696:SF96">
    <property type="entry name" value="COBQ_COBB_MIND_PARA NUCLEOTIDE BINDING DOMAIN-CONTAINING PROTEIN"/>
    <property type="match status" value="1"/>
</dbReference>
<dbReference type="CDD" id="cd02042">
    <property type="entry name" value="ParAB_family"/>
    <property type="match status" value="1"/>
</dbReference>
<dbReference type="EMBL" id="BMQL01000006">
    <property type="protein sequence ID" value="GGR03013.1"/>
    <property type="molecule type" value="Genomic_DNA"/>
</dbReference>
<gene>
    <name evidence="3" type="ORF">GCM10008957_14810</name>
</gene>
<proteinExistence type="inferred from homology"/>
<dbReference type="NCBIfam" id="TIGR01552">
    <property type="entry name" value="phd_fam"/>
    <property type="match status" value="1"/>
</dbReference>
<dbReference type="InterPro" id="IPR027417">
    <property type="entry name" value="P-loop_NTPase"/>
</dbReference>
<comment type="caution">
    <text evidence="3">The sequence shown here is derived from an EMBL/GenBank/DDBJ whole genome shotgun (WGS) entry which is preliminary data.</text>
</comment>
<dbReference type="SUPFAM" id="SSF52540">
    <property type="entry name" value="P-loop containing nucleoside triphosphate hydrolases"/>
    <property type="match status" value="1"/>
</dbReference>
<reference evidence="3" key="1">
    <citation type="journal article" date="2014" name="Int. J. Syst. Evol. Microbiol.">
        <title>Complete genome sequence of Corynebacterium casei LMG S-19264T (=DSM 44701T), isolated from a smear-ripened cheese.</title>
        <authorList>
            <consortium name="US DOE Joint Genome Institute (JGI-PGF)"/>
            <person name="Walter F."/>
            <person name="Albersmeier A."/>
            <person name="Kalinowski J."/>
            <person name="Ruckert C."/>
        </authorList>
    </citation>
    <scope>NUCLEOTIDE SEQUENCE</scope>
    <source>
        <strain evidence="3">JCM 31311</strain>
    </source>
</reference>
<feature type="domain" description="CobQ/CobB/MinD/ParA nucleotide binding" evidence="2">
    <location>
        <begin position="70"/>
        <end position="240"/>
    </location>
</feature>
<evidence type="ECO:0000256" key="1">
    <source>
        <dbReference type="ARBA" id="ARBA00009981"/>
    </source>
</evidence>
<dbReference type="Proteomes" id="UP000603865">
    <property type="component" value="Unassembled WGS sequence"/>
</dbReference>
<dbReference type="SUPFAM" id="SSF143120">
    <property type="entry name" value="YefM-like"/>
    <property type="match status" value="1"/>
</dbReference>
<dbReference type="InterPro" id="IPR050678">
    <property type="entry name" value="DNA_Partitioning_ATPase"/>
</dbReference>
<dbReference type="Gene3D" id="3.40.1620.10">
    <property type="entry name" value="YefM-like domain"/>
    <property type="match status" value="1"/>
</dbReference>
<dbReference type="InterPro" id="IPR002586">
    <property type="entry name" value="CobQ/CobB/MinD/ParA_Nub-bd_dom"/>
</dbReference>
<protein>
    <recommendedName>
        <fullName evidence="2">CobQ/CobB/MinD/ParA nucleotide binding domain-containing protein</fullName>
    </recommendedName>
</protein>
<organism evidence="3 4">
    <name type="scientific">Deinococcus ruber</name>
    <dbReference type="NCBI Taxonomy" id="1848197"/>
    <lineage>
        <taxon>Bacteria</taxon>
        <taxon>Thermotogati</taxon>
        <taxon>Deinococcota</taxon>
        <taxon>Deinococci</taxon>
        <taxon>Deinococcales</taxon>
        <taxon>Deinococcaceae</taxon>
        <taxon>Deinococcus</taxon>
    </lineage>
</organism>
<reference evidence="3" key="2">
    <citation type="submission" date="2020-09" db="EMBL/GenBank/DDBJ databases">
        <authorList>
            <person name="Sun Q."/>
            <person name="Ohkuma M."/>
        </authorList>
    </citation>
    <scope>NUCLEOTIDE SEQUENCE</scope>
    <source>
        <strain evidence="3">JCM 31311</strain>
    </source>
</reference>
<dbReference type="AlphaFoldDB" id="A0A918C1Y4"/>
<comment type="similarity">
    <text evidence="1">Belongs to the phD/YefM antitoxin family.</text>
</comment>
<dbReference type="InterPro" id="IPR036165">
    <property type="entry name" value="YefM-like_sf"/>
</dbReference>
<dbReference type="PANTHER" id="PTHR13696">
    <property type="entry name" value="P-LOOP CONTAINING NUCLEOSIDE TRIPHOSPHATE HYDROLASE"/>
    <property type="match status" value="1"/>
</dbReference>